<feature type="compositionally biased region" description="Basic and acidic residues" evidence="1">
    <location>
        <begin position="264"/>
        <end position="284"/>
    </location>
</feature>
<evidence type="ECO:0000256" key="2">
    <source>
        <dbReference type="SAM" id="Phobius"/>
    </source>
</evidence>
<dbReference type="EMBL" id="CAIIXF020000012">
    <property type="protein sequence ID" value="CAH1800803.1"/>
    <property type="molecule type" value="Genomic_DNA"/>
</dbReference>
<accession>A0A8J1UY17</accession>
<feature type="transmembrane region" description="Helical" evidence="2">
    <location>
        <begin position="721"/>
        <end position="741"/>
    </location>
</feature>
<name>A0A8J1UY17_OWEFU</name>
<feature type="transmembrane region" description="Helical" evidence="2">
    <location>
        <begin position="787"/>
        <end position="815"/>
    </location>
</feature>
<feature type="compositionally biased region" description="Polar residues" evidence="1">
    <location>
        <begin position="1"/>
        <end position="12"/>
    </location>
</feature>
<sequence>MALSKQYSSTATDVREASLDGTQDKQNIANHSLVPCSYTIEQNSKSHFTEFVNDRNINFMYIEVNFSRRMETARSKKHQFFSPGYLIWTYKSFPGAGYPLLGYPYDVKILSLGFLTWYVYDHLQIHVDVAPENCYAEWGDDGTMERLLSTFRDLSNQTIYGDTTSWCYGIKFQWDWMNNLIVHWMRVGRDYTGYMCSTLPESPFRFNEVIKQTRFLFFLQVCGVILLCYSPLLLYIFDTSGEKKKEVWSFYSCLKEALIDESETDSKKNENEDVSARDTQDTRSFDNMQYENETDENKATSGDGGDTNSEDKIKEKCYGFSNLAYIGESEMVNAGGKVNIRFGHKMDSENKTGDSNNKDEGEVDTKSEGNLNFESDRDIDEIKTDDSDNERICGDEEYVGTKSEDNGNCDENLGINEEQECDTDEVAEYFFQGDVHLSFFVLLNGCFEKLKNSGDFKLKWLLKLFFLIVIVPFVLYIKMIVYYFLLRDGVLARMEQDIPVGFVAVPFGFEASRRNWSYFMGGPYVIYGVFFVLAGIVLLCLSDNITVCLCAKLGSSRGSYDEEREKWKWVDNRLERVLHDAFLKPGASHLLQSIDNADIEILGGIEYMKLDDSFKKFTKALKARLYMLFNKHFWSHYFKTWEKRFMVIRFCKPRCISKHIEFCNVEFTSVSECLSWSLQYMVFIICLIPWSVLCFLGCMLDLFSCLMIYGVPIVFLTKSLFVNFFFISLDILIHLKCLYYITRYKLPLIYFILIIFSILTGTIYIYIMFCLYNIYGSSTTYISQTVAFTLMGIVAHPAEASTYIVVVAAIVGYIWKAIDDYNCIYSDLLERTIKISKAIQHDSVKLNEFKTPGIKKSLYFFLVEKHKPPRVEHFLTLLYLCIVISFIWVAVTVVQIYNQDSELDGVIQLGSSIVFGLIPQLIGWCLRSKSSSRRDKLFEKKLRQSIEQYWSLCSNGIEQYENLCPDETEQNRKPCSDGTDILY</sequence>
<feature type="region of interest" description="Disordered" evidence="1">
    <location>
        <begin position="1"/>
        <end position="21"/>
    </location>
</feature>
<comment type="caution">
    <text evidence="3">The sequence shown here is derived from an EMBL/GenBank/DDBJ whole genome shotgun (WGS) entry which is preliminary data.</text>
</comment>
<protein>
    <submittedName>
        <fullName evidence="3">Uncharacterized protein</fullName>
    </submittedName>
</protein>
<evidence type="ECO:0000313" key="3">
    <source>
        <dbReference type="EMBL" id="CAH1800803.1"/>
    </source>
</evidence>
<gene>
    <name evidence="3" type="ORF">OFUS_LOCUS24644</name>
</gene>
<organism evidence="3 4">
    <name type="scientific">Owenia fusiformis</name>
    <name type="common">Polychaete worm</name>
    <dbReference type="NCBI Taxonomy" id="6347"/>
    <lineage>
        <taxon>Eukaryota</taxon>
        <taxon>Metazoa</taxon>
        <taxon>Spiralia</taxon>
        <taxon>Lophotrochozoa</taxon>
        <taxon>Annelida</taxon>
        <taxon>Polychaeta</taxon>
        <taxon>Sedentaria</taxon>
        <taxon>Canalipalpata</taxon>
        <taxon>Sabellida</taxon>
        <taxon>Oweniida</taxon>
        <taxon>Oweniidae</taxon>
        <taxon>Owenia</taxon>
    </lineage>
</organism>
<dbReference type="AlphaFoldDB" id="A0A8J1UY17"/>
<feature type="transmembrane region" description="Helical" evidence="2">
    <location>
        <begin position="906"/>
        <end position="926"/>
    </location>
</feature>
<feature type="region of interest" description="Disordered" evidence="1">
    <location>
        <begin position="264"/>
        <end position="311"/>
    </location>
</feature>
<feature type="transmembrane region" description="Helical" evidence="2">
    <location>
        <begin position="680"/>
        <end position="709"/>
    </location>
</feature>
<feature type="region of interest" description="Disordered" evidence="1">
    <location>
        <begin position="345"/>
        <end position="372"/>
    </location>
</feature>
<evidence type="ECO:0000313" key="4">
    <source>
        <dbReference type="Proteomes" id="UP000749559"/>
    </source>
</evidence>
<proteinExistence type="predicted"/>
<keyword evidence="2" id="KW-0812">Transmembrane</keyword>
<feature type="compositionally biased region" description="Basic and acidic residues" evidence="1">
    <location>
        <begin position="345"/>
        <end position="367"/>
    </location>
</feature>
<feature type="transmembrane region" description="Helical" evidence="2">
    <location>
        <begin position="524"/>
        <end position="551"/>
    </location>
</feature>
<evidence type="ECO:0000256" key="1">
    <source>
        <dbReference type="SAM" id="MobiDB-lite"/>
    </source>
</evidence>
<keyword evidence="2" id="KW-1133">Transmembrane helix</keyword>
<keyword evidence="4" id="KW-1185">Reference proteome</keyword>
<keyword evidence="2" id="KW-0472">Membrane</keyword>
<dbReference type="Proteomes" id="UP000749559">
    <property type="component" value="Unassembled WGS sequence"/>
</dbReference>
<dbReference type="OrthoDB" id="6130724at2759"/>
<feature type="transmembrane region" description="Helical" evidence="2">
    <location>
        <begin position="748"/>
        <end position="775"/>
    </location>
</feature>
<feature type="transmembrane region" description="Helical" evidence="2">
    <location>
        <begin position="874"/>
        <end position="894"/>
    </location>
</feature>
<feature type="transmembrane region" description="Helical" evidence="2">
    <location>
        <begin position="460"/>
        <end position="485"/>
    </location>
</feature>
<reference evidence="3" key="1">
    <citation type="submission" date="2022-03" db="EMBL/GenBank/DDBJ databases">
        <authorList>
            <person name="Martin C."/>
        </authorList>
    </citation>
    <scope>NUCLEOTIDE SEQUENCE</scope>
</reference>
<feature type="transmembrane region" description="Helical" evidence="2">
    <location>
        <begin position="215"/>
        <end position="237"/>
    </location>
</feature>